<dbReference type="AlphaFoldDB" id="A0A382JWR0"/>
<protein>
    <submittedName>
        <fullName evidence="1">Uncharacterized protein</fullName>
    </submittedName>
</protein>
<gene>
    <name evidence="1" type="ORF">METZ01_LOCUS269818</name>
</gene>
<reference evidence="1" key="1">
    <citation type="submission" date="2018-05" db="EMBL/GenBank/DDBJ databases">
        <authorList>
            <person name="Lanie J.A."/>
            <person name="Ng W.-L."/>
            <person name="Kazmierczak K.M."/>
            <person name="Andrzejewski T.M."/>
            <person name="Davidsen T.M."/>
            <person name="Wayne K.J."/>
            <person name="Tettelin H."/>
            <person name="Glass J.I."/>
            <person name="Rusch D."/>
            <person name="Podicherti R."/>
            <person name="Tsui H.-C.T."/>
            <person name="Winkler M.E."/>
        </authorList>
    </citation>
    <scope>NUCLEOTIDE SEQUENCE</scope>
</reference>
<organism evidence="1">
    <name type="scientific">marine metagenome</name>
    <dbReference type="NCBI Taxonomy" id="408172"/>
    <lineage>
        <taxon>unclassified sequences</taxon>
        <taxon>metagenomes</taxon>
        <taxon>ecological metagenomes</taxon>
    </lineage>
</organism>
<name>A0A382JWR0_9ZZZZ</name>
<dbReference type="EMBL" id="UINC01077131">
    <property type="protein sequence ID" value="SVC16964.1"/>
    <property type="molecule type" value="Genomic_DNA"/>
</dbReference>
<sequence>MLGVQTFFKSYGSTARICVDFAEAGINTNGQMIFQVILDVGFYRI</sequence>
<proteinExistence type="predicted"/>
<evidence type="ECO:0000313" key="1">
    <source>
        <dbReference type="EMBL" id="SVC16964.1"/>
    </source>
</evidence>
<accession>A0A382JWR0</accession>